<feature type="transmembrane region" description="Helical" evidence="6">
    <location>
        <begin position="271"/>
        <end position="290"/>
    </location>
</feature>
<feature type="transmembrane region" description="Helical" evidence="6">
    <location>
        <begin position="361"/>
        <end position="382"/>
    </location>
</feature>
<dbReference type="PROSITE" id="PS00217">
    <property type="entry name" value="SUGAR_TRANSPORT_2"/>
    <property type="match status" value="1"/>
</dbReference>
<evidence type="ECO:0000259" key="7">
    <source>
        <dbReference type="PROSITE" id="PS50850"/>
    </source>
</evidence>
<dbReference type="EMBL" id="WUUK01000005">
    <property type="protein sequence ID" value="MXQ52033.1"/>
    <property type="molecule type" value="Genomic_DNA"/>
</dbReference>
<protein>
    <submittedName>
        <fullName evidence="8">MFS transporter</fullName>
    </submittedName>
</protein>
<feature type="transmembrane region" description="Helical" evidence="6">
    <location>
        <begin position="12"/>
        <end position="38"/>
    </location>
</feature>
<dbReference type="PANTHER" id="PTHR23531">
    <property type="entry name" value="QUINOLENE RESISTANCE PROTEIN NORA"/>
    <property type="match status" value="1"/>
</dbReference>
<evidence type="ECO:0000313" key="8">
    <source>
        <dbReference type="EMBL" id="MXQ52033.1"/>
    </source>
</evidence>
<dbReference type="CDD" id="cd17489">
    <property type="entry name" value="MFS_YfcJ_like"/>
    <property type="match status" value="1"/>
</dbReference>
<evidence type="ECO:0000256" key="1">
    <source>
        <dbReference type="ARBA" id="ARBA00004651"/>
    </source>
</evidence>
<dbReference type="GO" id="GO:0022857">
    <property type="term" value="F:transmembrane transporter activity"/>
    <property type="evidence" value="ECO:0007669"/>
    <property type="project" value="InterPro"/>
</dbReference>
<keyword evidence="4 6" id="KW-1133">Transmembrane helix</keyword>
<keyword evidence="3 6" id="KW-0812">Transmembrane</keyword>
<dbReference type="InterPro" id="IPR052714">
    <property type="entry name" value="MFS_Exporter"/>
</dbReference>
<feature type="transmembrane region" description="Helical" evidence="6">
    <location>
        <begin position="50"/>
        <end position="70"/>
    </location>
</feature>
<feature type="transmembrane region" description="Helical" evidence="6">
    <location>
        <begin position="102"/>
        <end position="125"/>
    </location>
</feature>
<dbReference type="PROSITE" id="PS50850">
    <property type="entry name" value="MFS"/>
    <property type="match status" value="1"/>
</dbReference>
<keyword evidence="2" id="KW-0813">Transport</keyword>
<evidence type="ECO:0000313" key="9">
    <source>
        <dbReference type="Proteomes" id="UP000436284"/>
    </source>
</evidence>
<comment type="subcellular location">
    <subcellularLocation>
        <location evidence="1">Cell membrane</location>
        <topology evidence="1">Multi-pass membrane protein</topology>
    </subcellularLocation>
</comment>
<dbReference type="AlphaFoldDB" id="A0A6N8U2S0"/>
<organism evidence="8 9">
    <name type="scientific">Salinicoccus hispanicus</name>
    <dbReference type="NCBI Taxonomy" id="157225"/>
    <lineage>
        <taxon>Bacteria</taxon>
        <taxon>Bacillati</taxon>
        <taxon>Bacillota</taxon>
        <taxon>Bacilli</taxon>
        <taxon>Bacillales</taxon>
        <taxon>Staphylococcaceae</taxon>
        <taxon>Salinicoccus</taxon>
    </lineage>
</organism>
<dbReference type="InterPro" id="IPR020846">
    <property type="entry name" value="MFS_dom"/>
</dbReference>
<feature type="transmembrane region" description="Helical" evidence="6">
    <location>
        <begin position="334"/>
        <end position="355"/>
    </location>
</feature>
<dbReference type="InterPro" id="IPR036259">
    <property type="entry name" value="MFS_trans_sf"/>
</dbReference>
<keyword evidence="5 6" id="KW-0472">Membrane</keyword>
<feature type="transmembrane region" description="Helical" evidence="6">
    <location>
        <begin position="296"/>
        <end position="322"/>
    </location>
</feature>
<dbReference type="RefSeq" id="WP_160657670.1">
    <property type="nucleotide sequence ID" value="NZ_JBHRWU010000001.1"/>
</dbReference>
<keyword evidence="9" id="KW-1185">Reference proteome</keyword>
<evidence type="ECO:0000256" key="5">
    <source>
        <dbReference type="ARBA" id="ARBA00023136"/>
    </source>
</evidence>
<evidence type="ECO:0000256" key="3">
    <source>
        <dbReference type="ARBA" id="ARBA00022692"/>
    </source>
</evidence>
<accession>A0A6N8U2S0</accession>
<dbReference type="PANTHER" id="PTHR23531:SF1">
    <property type="entry name" value="QUINOLENE RESISTANCE PROTEIN NORA"/>
    <property type="match status" value="1"/>
</dbReference>
<dbReference type="OrthoDB" id="9814001at2"/>
<dbReference type="Gene3D" id="1.20.1250.20">
    <property type="entry name" value="MFS general substrate transporter like domains"/>
    <property type="match status" value="1"/>
</dbReference>
<feature type="transmembrane region" description="Helical" evidence="6">
    <location>
        <begin position="168"/>
        <end position="188"/>
    </location>
</feature>
<feature type="transmembrane region" description="Helical" evidence="6">
    <location>
        <begin position="241"/>
        <end position="259"/>
    </location>
</feature>
<feature type="domain" description="Major facilitator superfamily (MFS) profile" evidence="7">
    <location>
        <begin position="12"/>
        <end position="384"/>
    </location>
</feature>
<dbReference type="SUPFAM" id="SSF103473">
    <property type="entry name" value="MFS general substrate transporter"/>
    <property type="match status" value="1"/>
</dbReference>
<feature type="transmembrane region" description="Helical" evidence="6">
    <location>
        <begin position="77"/>
        <end position="96"/>
    </location>
</feature>
<proteinExistence type="predicted"/>
<gene>
    <name evidence="8" type="ORF">GQ671_12235</name>
</gene>
<dbReference type="InterPro" id="IPR011701">
    <property type="entry name" value="MFS"/>
</dbReference>
<feature type="transmembrane region" description="Helical" evidence="6">
    <location>
        <begin position="209"/>
        <end position="235"/>
    </location>
</feature>
<sequence length="398" mass="43226">MGNSNNKIWSWSFIFVMVSNALVFMIFEMLLPTLPLFVTNIGGGPSQVGLVTGIFMVSAILIRPFAGLFAAKFDKKLLLILGLAVIALSTGAYYLAQNMPALLVIRLIHGAGFGLVTTYFATLAAEIIPKERRGEGIGYFGVGETVAISIGPMVGIMTLELYDFQRLFLGGMAILLLAVLMAFFIRRAPEGKERDRHAEVTFKLVEKRVLVPALLILLVGIAAGGIMSFFSLYALEREFNHVGLFFLLIAAASFIVRLISGRLFDNYGPAVILIPGSILSATGMFLLYTASNDVMIFSAALLYGFGFGAIFPAIQTWCINLVGEHEHEDAMASFFNFFDLGIGGGSFLLGLIAAAGSYQSIFIFTGLIYGVFLVAYCGYIVMKRRQQMVSNTTGKGLH</sequence>
<evidence type="ECO:0000256" key="2">
    <source>
        <dbReference type="ARBA" id="ARBA00022448"/>
    </source>
</evidence>
<evidence type="ECO:0000256" key="6">
    <source>
        <dbReference type="SAM" id="Phobius"/>
    </source>
</evidence>
<name>A0A6N8U2S0_9STAP</name>
<dbReference type="Proteomes" id="UP000436284">
    <property type="component" value="Unassembled WGS sequence"/>
</dbReference>
<comment type="caution">
    <text evidence="8">The sequence shown here is derived from an EMBL/GenBank/DDBJ whole genome shotgun (WGS) entry which is preliminary data.</text>
</comment>
<evidence type="ECO:0000256" key="4">
    <source>
        <dbReference type="ARBA" id="ARBA00022989"/>
    </source>
</evidence>
<feature type="transmembrane region" description="Helical" evidence="6">
    <location>
        <begin position="137"/>
        <end position="162"/>
    </location>
</feature>
<dbReference type="InterPro" id="IPR005829">
    <property type="entry name" value="Sugar_transporter_CS"/>
</dbReference>
<reference evidence="8 9" key="1">
    <citation type="submission" date="2019-12" db="EMBL/GenBank/DDBJ databases">
        <title>Salinicoccus cyprini sp. nov., isolated from gastro-intestinal tract of mirror carp, Cyprinus carpio var. specularis, collected from Gobind Sagar Reservoir, Himachal Pradesh, India.</title>
        <authorList>
            <person name="Talwar C."/>
            <person name="Singh A.K."/>
            <person name="Lal R."/>
            <person name="Negi R.K."/>
        </authorList>
    </citation>
    <scope>NUCLEOTIDE SEQUENCE [LARGE SCALE GENOMIC DNA]</scope>
    <source>
        <strain evidence="8 9">J-82</strain>
    </source>
</reference>
<dbReference type="GO" id="GO:0005886">
    <property type="term" value="C:plasma membrane"/>
    <property type="evidence" value="ECO:0007669"/>
    <property type="project" value="UniProtKB-SubCell"/>
</dbReference>
<dbReference type="Pfam" id="PF07690">
    <property type="entry name" value="MFS_1"/>
    <property type="match status" value="1"/>
</dbReference>